<accession>H6RJP7</accession>
<dbReference type="SUPFAM" id="SSF54427">
    <property type="entry name" value="NTF2-like"/>
    <property type="match status" value="1"/>
</dbReference>
<dbReference type="Pfam" id="PF13577">
    <property type="entry name" value="SnoaL_4"/>
    <property type="match status" value="1"/>
</dbReference>
<dbReference type="Gene3D" id="3.10.450.50">
    <property type="match status" value="1"/>
</dbReference>
<dbReference type="Proteomes" id="UP000007517">
    <property type="component" value="Chromosome"/>
</dbReference>
<organism evidence="2 3">
    <name type="scientific">Blastococcus saxobsidens (strain DD2)</name>
    <dbReference type="NCBI Taxonomy" id="1146883"/>
    <lineage>
        <taxon>Bacteria</taxon>
        <taxon>Bacillati</taxon>
        <taxon>Actinomycetota</taxon>
        <taxon>Actinomycetes</taxon>
        <taxon>Geodermatophilales</taxon>
        <taxon>Geodermatophilaceae</taxon>
        <taxon>Blastococcus</taxon>
    </lineage>
</organism>
<evidence type="ECO:0000259" key="1">
    <source>
        <dbReference type="Pfam" id="PF13577"/>
    </source>
</evidence>
<sequence length="144" mass="15901">MSLSHDDKLAIQELSNSHTRHLDNHDVEAWAGCWVPDGQFIATYGTFTGHDAIKEFIRGHIAAGKEDGARHVMTNYVIEGDGDQATVYCLVVKLQVEEPPFIIASGVYNDVVVRTSDGWKFQSRQLDVDKGVFARAEQAAGALR</sequence>
<name>H6RJP7_BLASD</name>
<dbReference type="HOGENOM" id="CLU_1823493_0_0_11"/>
<reference evidence="3" key="2">
    <citation type="submission" date="2012-02" db="EMBL/GenBank/DDBJ databases">
        <title>Complete genome sequence of Blastococcus saxobsidens strain DD2.</title>
        <authorList>
            <person name="Genoscope."/>
        </authorList>
    </citation>
    <scope>NUCLEOTIDE SEQUENCE [LARGE SCALE GENOMIC DNA]</scope>
    <source>
        <strain evidence="3">DD2</strain>
    </source>
</reference>
<dbReference type="STRING" id="1146883.BLASA_1419"/>
<dbReference type="eggNOG" id="COG3631">
    <property type="taxonomic scope" value="Bacteria"/>
</dbReference>
<dbReference type="EMBL" id="FO117623">
    <property type="protein sequence ID" value="CCG02352.1"/>
    <property type="molecule type" value="Genomic_DNA"/>
</dbReference>
<feature type="domain" description="SnoaL-like" evidence="1">
    <location>
        <begin position="6"/>
        <end position="124"/>
    </location>
</feature>
<protein>
    <recommendedName>
        <fullName evidence="1">SnoaL-like domain-containing protein</fullName>
    </recommendedName>
</protein>
<dbReference type="InterPro" id="IPR032710">
    <property type="entry name" value="NTF2-like_dom_sf"/>
</dbReference>
<reference evidence="2 3" key="1">
    <citation type="journal article" date="2012" name="J. Bacteriol.">
        <title>Genome Sequence of Blastococcus saxobsidens DD2, a Stone-Inhabiting Bacterium.</title>
        <authorList>
            <person name="Chouaia B."/>
            <person name="Crotti E."/>
            <person name="Brusetti L."/>
            <person name="Daffonchio D."/>
            <person name="Essoussi I."/>
            <person name="Nouioui I."/>
            <person name="Sbissi I."/>
            <person name="Ghodhbane-Gtari F."/>
            <person name="Gtari M."/>
            <person name="Vacherie B."/>
            <person name="Barbe V."/>
            <person name="Medigue C."/>
            <person name="Gury J."/>
            <person name="Pujic P."/>
            <person name="Normand P."/>
        </authorList>
    </citation>
    <scope>NUCLEOTIDE SEQUENCE [LARGE SCALE GENOMIC DNA]</scope>
    <source>
        <strain evidence="2 3">DD2</strain>
    </source>
</reference>
<evidence type="ECO:0000313" key="3">
    <source>
        <dbReference type="Proteomes" id="UP000007517"/>
    </source>
</evidence>
<dbReference type="InterPro" id="IPR037401">
    <property type="entry name" value="SnoaL-like"/>
</dbReference>
<dbReference type="RefSeq" id="WP_014375249.1">
    <property type="nucleotide sequence ID" value="NC_016943.1"/>
</dbReference>
<proteinExistence type="predicted"/>
<dbReference type="OrthoDB" id="1492465at2"/>
<keyword evidence="3" id="KW-1185">Reference proteome</keyword>
<evidence type="ECO:0000313" key="2">
    <source>
        <dbReference type="EMBL" id="CCG02352.1"/>
    </source>
</evidence>
<dbReference type="KEGG" id="bsd:BLASA_1419"/>
<dbReference type="AlphaFoldDB" id="H6RJP7"/>
<gene>
    <name evidence="2" type="ordered locus">BLASA_1419</name>
</gene>